<dbReference type="GO" id="GO:0000775">
    <property type="term" value="C:chromosome, centromeric region"/>
    <property type="evidence" value="ECO:0007669"/>
    <property type="project" value="UniProtKB-SubCell"/>
</dbReference>
<sequence>MTSLLRGERAQDRDDEGGLALPQEELDTETESEPGIWSLKHKTETLAHEIEEEEEKATELPQLDRCSVLSLPGLSQHSLKAPTLQKEVLMPIPNQNVLLKDLDVLHNSSQMKNLSVFIEGA</sequence>
<dbReference type="InterPro" id="IPR025212">
    <property type="entry name" value="CAD_CENP-Q"/>
</dbReference>
<organism evidence="9 10">
    <name type="scientific">Fukomys damarensis</name>
    <name type="common">Damaraland mole rat</name>
    <name type="synonym">Cryptomys damarensis</name>
    <dbReference type="NCBI Taxonomy" id="885580"/>
    <lineage>
        <taxon>Eukaryota</taxon>
        <taxon>Metazoa</taxon>
        <taxon>Chordata</taxon>
        <taxon>Craniata</taxon>
        <taxon>Vertebrata</taxon>
        <taxon>Euteleostomi</taxon>
        <taxon>Mammalia</taxon>
        <taxon>Eutheria</taxon>
        <taxon>Euarchontoglires</taxon>
        <taxon>Glires</taxon>
        <taxon>Rodentia</taxon>
        <taxon>Hystricomorpha</taxon>
        <taxon>Bathyergidae</taxon>
        <taxon>Fukomys</taxon>
    </lineage>
</organism>
<dbReference type="AlphaFoldDB" id="A0A091E415"/>
<keyword evidence="10" id="KW-1185">Reference proteome</keyword>
<dbReference type="Proteomes" id="UP000028990">
    <property type="component" value="Unassembled WGS sequence"/>
</dbReference>
<evidence type="ECO:0000256" key="6">
    <source>
        <dbReference type="ARBA" id="ARBA00023242"/>
    </source>
</evidence>
<evidence type="ECO:0000313" key="10">
    <source>
        <dbReference type="Proteomes" id="UP000028990"/>
    </source>
</evidence>
<feature type="compositionally biased region" description="Basic and acidic residues" evidence="8">
    <location>
        <begin position="1"/>
        <end position="12"/>
    </location>
</feature>
<evidence type="ECO:0000313" key="9">
    <source>
        <dbReference type="EMBL" id="KFO29816.1"/>
    </source>
</evidence>
<gene>
    <name evidence="9" type="ORF">H920_08803</name>
</gene>
<keyword evidence="6" id="KW-0539">Nucleus</keyword>
<feature type="region of interest" description="Disordered" evidence="8">
    <location>
        <begin position="1"/>
        <end position="33"/>
    </location>
</feature>
<comment type="subcellular location">
    <subcellularLocation>
        <location evidence="2">Chromosome</location>
        <location evidence="2">Centromere</location>
    </subcellularLocation>
    <subcellularLocation>
        <location evidence="1">Nucleus</location>
    </subcellularLocation>
</comment>
<dbReference type="Pfam" id="PF13094">
    <property type="entry name" value="CENP-Q"/>
    <property type="match status" value="1"/>
</dbReference>
<keyword evidence="7" id="KW-0137">Centromere</keyword>
<evidence type="ECO:0000256" key="8">
    <source>
        <dbReference type="SAM" id="MobiDB-lite"/>
    </source>
</evidence>
<dbReference type="PANTHER" id="PTHR31345:SF3">
    <property type="entry name" value="CENTROMERE PROTEIN Q"/>
    <property type="match status" value="1"/>
</dbReference>
<dbReference type="GO" id="GO:0005634">
    <property type="term" value="C:nucleus"/>
    <property type="evidence" value="ECO:0007669"/>
    <property type="project" value="UniProtKB-SubCell"/>
</dbReference>
<keyword evidence="5" id="KW-0158">Chromosome</keyword>
<reference evidence="9 10" key="1">
    <citation type="submission" date="2013-11" db="EMBL/GenBank/DDBJ databases">
        <title>The Damaraland mole rat (Fukomys damarensis) genome and evolution of African mole rats.</title>
        <authorList>
            <person name="Gladyshev V.N."/>
            <person name="Fang X."/>
        </authorList>
    </citation>
    <scope>NUCLEOTIDE SEQUENCE [LARGE SCALE GENOMIC DNA]</scope>
    <source>
        <tissue evidence="9">Liver</tissue>
    </source>
</reference>
<protein>
    <recommendedName>
        <fullName evidence="4">Centromere protein Q</fullName>
    </recommendedName>
</protein>
<evidence type="ECO:0000256" key="1">
    <source>
        <dbReference type="ARBA" id="ARBA00004123"/>
    </source>
</evidence>
<evidence type="ECO:0000256" key="5">
    <source>
        <dbReference type="ARBA" id="ARBA00022454"/>
    </source>
</evidence>
<proteinExistence type="inferred from homology"/>
<dbReference type="EMBL" id="KN122563">
    <property type="protein sequence ID" value="KFO29816.1"/>
    <property type="molecule type" value="Genomic_DNA"/>
</dbReference>
<evidence type="ECO:0000256" key="4">
    <source>
        <dbReference type="ARBA" id="ARBA00016397"/>
    </source>
</evidence>
<evidence type="ECO:0000256" key="2">
    <source>
        <dbReference type="ARBA" id="ARBA00004584"/>
    </source>
</evidence>
<dbReference type="PANTHER" id="PTHR31345">
    <property type="entry name" value="CENTROMERE PROTEIN Q"/>
    <property type="match status" value="1"/>
</dbReference>
<evidence type="ECO:0000256" key="3">
    <source>
        <dbReference type="ARBA" id="ARBA00008191"/>
    </source>
</evidence>
<evidence type="ECO:0000256" key="7">
    <source>
        <dbReference type="ARBA" id="ARBA00023328"/>
    </source>
</evidence>
<comment type="similarity">
    <text evidence="3">Belongs to the CENP-Q/OKP1 family.</text>
</comment>
<accession>A0A091E415</accession>
<name>A0A091E415_FUKDA</name>